<dbReference type="PANTHER" id="PTHR42693:SF33">
    <property type="entry name" value="ARYLSULFATASE"/>
    <property type="match status" value="1"/>
</dbReference>
<dbReference type="InterPro" id="IPR017850">
    <property type="entry name" value="Alkaline_phosphatase_core_sf"/>
</dbReference>
<evidence type="ECO:0000259" key="3">
    <source>
        <dbReference type="Pfam" id="PF00884"/>
    </source>
</evidence>
<evidence type="ECO:0000256" key="1">
    <source>
        <dbReference type="ARBA" id="ARBA00008779"/>
    </source>
</evidence>
<dbReference type="InterPro" id="IPR011990">
    <property type="entry name" value="TPR-like_helical_dom_sf"/>
</dbReference>
<dbReference type="PROSITE" id="PS50005">
    <property type="entry name" value="TPR"/>
    <property type="match status" value="3"/>
</dbReference>
<evidence type="ECO:0000256" key="2">
    <source>
        <dbReference type="PROSITE-ProRule" id="PRU00339"/>
    </source>
</evidence>
<reference evidence="4" key="1">
    <citation type="submission" date="2023-02" db="EMBL/GenBank/DDBJ databases">
        <title>Tahibacter soli sp. nov. isolated from soil.</title>
        <authorList>
            <person name="Baek J.H."/>
            <person name="Lee J.K."/>
            <person name="Choi D.G."/>
            <person name="Jeon C.O."/>
        </authorList>
    </citation>
    <scope>NUCLEOTIDE SEQUENCE</scope>
    <source>
        <strain evidence="4">BL</strain>
    </source>
</reference>
<feature type="domain" description="Sulfatase N-terminal" evidence="3">
    <location>
        <begin position="12"/>
        <end position="278"/>
    </location>
</feature>
<comment type="similarity">
    <text evidence="1">Belongs to the sulfatase family.</text>
</comment>
<organism evidence="4 5">
    <name type="scientific">Tahibacter soli</name>
    <dbReference type="NCBI Taxonomy" id="2983605"/>
    <lineage>
        <taxon>Bacteria</taxon>
        <taxon>Pseudomonadati</taxon>
        <taxon>Pseudomonadota</taxon>
        <taxon>Gammaproteobacteria</taxon>
        <taxon>Lysobacterales</taxon>
        <taxon>Rhodanobacteraceae</taxon>
        <taxon>Tahibacter</taxon>
    </lineage>
</organism>
<dbReference type="EMBL" id="JAOVZO020000014">
    <property type="protein sequence ID" value="MDC8012704.1"/>
    <property type="molecule type" value="Genomic_DNA"/>
</dbReference>
<dbReference type="Gene3D" id="3.40.720.10">
    <property type="entry name" value="Alkaline Phosphatase, subunit A"/>
    <property type="match status" value="2"/>
</dbReference>
<dbReference type="Pfam" id="PF13432">
    <property type="entry name" value="TPR_16"/>
    <property type="match status" value="3"/>
</dbReference>
<keyword evidence="5" id="KW-1185">Reference proteome</keyword>
<comment type="caution">
    <text evidence="4">The sequence shown here is derived from an EMBL/GenBank/DDBJ whole genome shotgun (WGS) entry which is preliminary data.</text>
</comment>
<protein>
    <submittedName>
        <fullName evidence="4">Sulfatase-like hydrolase/transferase</fullName>
    </submittedName>
</protein>
<dbReference type="GO" id="GO:0004065">
    <property type="term" value="F:arylsulfatase activity"/>
    <property type="evidence" value="ECO:0007669"/>
    <property type="project" value="TreeGrafter"/>
</dbReference>
<evidence type="ECO:0000313" key="4">
    <source>
        <dbReference type="EMBL" id="MDC8012704.1"/>
    </source>
</evidence>
<dbReference type="SUPFAM" id="SSF48452">
    <property type="entry name" value="TPR-like"/>
    <property type="match status" value="1"/>
</dbReference>
<evidence type="ECO:0000313" key="5">
    <source>
        <dbReference type="Proteomes" id="UP001139971"/>
    </source>
</evidence>
<dbReference type="AlphaFoldDB" id="A0A9X4BK04"/>
<keyword evidence="4" id="KW-0378">Hydrolase</keyword>
<dbReference type="InterPro" id="IPR050738">
    <property type="entry name" value="Sulfatase"/>
</dbReference>
<dbReference type="InterPro" id="IPR019734">
    <property type="entry name" value="TPR_rpt"/>
</dbReference>
<feature type="repeat" description="TPR" evidence="2">
    <location>
        <begin position="484"/>
        <end position="517"/>
    </location>
</feature>
<proteinExistence type="inferred from homology"/>
<dbReference type="Pfam" id="PF00884">
    <property type="entry name" value="Sulfatase"/>
    <property type="match status" value="1"/>
</dbReference>
<dbReference type="RefSeq" id="WP_263544963.1">
    <property type="nucleotide sequence ID" value="NZ_JAOVZO020000014.1"/>
</dbReference>
<name>A0A9X4BK04_9GAMM</name>
<dbReference type="InterPro" id="IPR000917">
    <property type="entry name" value="Sulfatase_N"/>
</dbReference>
<gene>
    <name evidence="4" type="ORF">OD750_009105</name>
</gene>
<dbReference type="PANTHER" id="PTHR42693">
    <property type="entry name" value="ARYLSULFATASE FAMILY MEMBER"/>
    <property type="match status" value="1"/>
</dbReference>
<accession>A0A9X4BK04</accession>
<dbReference type="SUPFAM" id="SSF53649">
    <property type="entry name" value="Alkaline phosphatase-like"/>
    <property type="match status" value="1"/>
</dbReference>
<feature type="repeat" description="TPR" evidence="2">
    <location>
        <begin position="518"/>
        <end position="551"/>
    </location>
</feature>
<dbReference type="Gene3D" id="1.25.40.10">
    <property type="entry name" value="Tetratricopeptide repeat domain"/>
    <property type="match status" value="1"/>
</dbReference>
<dbReference type="Proteomes" id="UP001139971">
    <property type="component" value="Unassembled WGS sequence"/>
</dbReference>
<sequence length="669" mass="71472">MVRARARGGAPILLITIDTLRADAISALGGAAPTPNLDRLAAEGALFGQAQTAVPLTGPSHATILSGRFPYRHGIRDNGQSLAPDQPGLPAWLHAAGYRTGGFVSGFPLHRQFGFDHGFDHYDDAFAGAEGNPFALRERRAEDTVQAAQRWIETNDASPWFAWVHLFDPHTPYTAPEAFRQDGPFGGYYAEIAYTDHWIGELVASVRKRHPDAIVVVTSDHGEGLGDHGEYDHGLMLYQSTLRVPLIVSAPGRLPPQRADAPVRTADIAPTLLDLAGAPSQPNLDGVDLAPDLRRGAAPSPPPAYSESYFAAVTYGWAPLKAMRDGATKRIEGARAETFDLAADPHEDAPLADAARGARLESLLATLPEPPPPAAGDAPSAAAVARLRSLGYLGAGAPVTAARWRNDVDPRDRLAEHADVLRAQEALDQRRWADAESRLRAILETSPDNRVAWLRLGTLKVAQRVYDDGIAALRRAVEVDPENPEARYQLGDALLRARRYAEAADVWSDVVARQPKRAAAWSNLGSALLLSGRQDAAIGAYEEAVAVAPDAANLRENLARALLRAGRPNDAIAALEAQARIDPQRFALGALLALHLAEAGKLPEAEGWIARATAAQEAYPEAHLALAIRLAKSDGPRAAEHLRAALAAQPALRASVEADAELAALLAQP</sequence>
<dbReference type="CDD" id="cd16148">
    <property type="entry name" value="sulfatase_like"/>
    <property type="match status" value="1"/>
</dbReference>
<feature type="repeat" description="TPR" evidence="2">
    <location>
        <begin position="450"/>
        <end position="483"/>
    </location>
</feature>
<keyword evidence="2" id="KW-0802">TPR repeat</keyword>
<dbReference type="SMART" id="SM00028">
    <property type="entry name" value="TPR"/>
    <property type="match status" value="4"/>
</dbReference>